<evidence type="ECO:0000313" key="1">
    <source>
        <dbReference type="EMBL" id="MFC7394271.1"/>
    </source>
</evidence>
<accession>A0ABW2PXY7</accession>
<gene>
    <name evidence="1" type="ORF">ACFQRG_15045</name>
</gene>
<dbReference type="RefSeq" id="WP_380967440.1">
    <property type="nucleotide sequence ID" value="NZ_JBHTCO010000019.1"/>
</dbReference>
<comment type="caution">
    <text evidence="1">The sequence shown here is derived from an EMBL/GenBank/DDBJ whole genome shotgun (WGS) entry which is preliminary data.</text>
</comment>
<proteinExistence type="predicted"/>
<keyword evidence="2" id="KW-1185">Reference proteome</keyword>
<evidence type="ECO:0000313" key="2">
    <source>
        <dbReference type="Proteomes" id="UP001596505"/>
    </source>
</evidence>
<reference evidence="2" key="1">
    <citation type="journal article" date="2019" name="Int. J. Syst. Evol. Microbiol.">
        <title>The Global Catalogue of Microorganisms (GCM) 10K type strain sequencing project: providing services to taxonomists for standard genome sequencing and annotation.</title>
        <authorList>
            <consortium name="The Broad Institute Genomics Platform"/>
            <consortium name="The Broad Institute Genome Sequencing Center for Infectious Disease"/>
            <person name="Wu L."/>
            <person name="Ma J."/>
        </authorList>
    </citation>
    <scope>NUCLEOTIDE SEQUENCE [LARGE SCALE GENOMIC DNA]</scope>
    <source>
        <strain evidence="2">CGMCC 1.16305</strain>
    </source>
</reference>
<sequence>MEEKGSIPITYEDFCDKVSKFTGHDFQDFCNRYQSIFYRKFRATKARGRLGDYACDGIIIPNERLLACYGFYNDTKEIGKAIAKKMKDDFVNMLEEHPNIECMIFMTKTSGMEKTVIKKIEELESKEFQLNNIKRFKNFKSDPDRFIVKKIEYVDCQVMFNRLRDIKKGEM</sequence>
<organism evidence="1 2">
    <name type="scientific">Scopulibacillus cellulosilyticus</name>
    <dbReference type="NCBI Taxonomy" id="2665665"/>
    <lineage>
        <taxon>Bacteria</taxon>
        <taxon>Bacillati</taxon>
        <taxon>Bacillota</taxon>
        <taxon>Bacilli</taxon>
        <taxon>Bacillales</taxon>
        <taxon>Sporolactobacillaceae</taxon>
        <taxon>Scopulibacillus</taxon>
    </lineage>
</organism>
<dbReference type="Proteomes" id="UP001596505">
    <property type="component" value="Unassembled WGS sequence"/>
</dbReference>
<dbReference type="EMBL" id="JBHTCO010000019">
    <property type="protein sequence ID" value="MFC7394271.1"/>
    <property type="molecule type" value="Genomic_DNA"/>
</dbReference>
<name>A0ABW2PXY7_9BACL</name>
<protein>
    <submittedName>
        <fullName evidence="1">Uncharacterized protein</fullName>
    </submittedName>
</protein>